<keyword evidence="6" id="KW-0560">Oxidoreductase</keyword>
<organism evidence="11 12">
    <name type="scientific">Amanita muscaria (strain Koide BX008)</name>
    <dbReference type="NCBI Taxonomy" id="946122"/>
    <lineage>
        <taxon>Eukaryota</taxon>
        <taxon>Fungi</taxon>
        <taxon>Dikarya</taxon>
        <taxon>Basidiomycota</taxon>
        <taxon>Agaricomycotina</taxon>
        <taxon>Agaricomycetes</taxon>
        <taxon>Agaricomycetidae</taxon>
        <taxon>Agaricales</taxon>
        <taxon>Pluteineae</taxon>
        <taxon>Amanitaceae</taxon>
        <taxon>Amanita</taxon>
    </lineage>
</organism>
<keyword evidence="12" id="KW-1185">Reference proteome</keyword>
<dbReference type="InterPro" id="IPR039357">
    <property type="entry name" value="SRD5A/TECR"/>
</dbReference>
<evidence type="ECO:0000256" key="2">
    <source>
        <dbReference type="ARBA" id="ARBA00007742"/>
    </source>
</evidence>
<evidence type="ECO:0000256" key="8">
    <source>
        <dbReference type="ARBA" id="ARBA00023136"/>
    </source>
</evidence>
<reference evidence="11 12" key="1">
    <citation type="submission" date="2014-04" db="EMBL/GenBank/DDBJ databases">
        <title>Evolutionary Origins and Diversification of the Mycorrhizal Mutualists.</title>
        <authorList>
            <consortium name="DOE Joint Genome Institute"/>
            <consortium name="Mycorrhizal Genomics Consortium"/>
            <person name="Kohler A."/>
            <person name="Kuo A."/>
            <person name="Nagy L.G."/>
            <person name="Floudas D."/>
            <person name="Copeland A."/>
            <person name="Barry K.W."/>
            <person name="Cichocki N."/>
            <person name="Veneault-Fourrey C."/>
            <person name="LaButti K."/>
            <person name="Lindquist E.A."/>
            <person name="Lipzen A."/>
            <person name="Lundell T."/>
            <person name="Morin E."/>
            <person name="Murat C."/>
            <person name="Riley R."/>
            <person name="Ohm R."/>
            <person name="Sun H."/>
            <person name="Tunlid A."/>
            <person name="Henrissat B."/>
            <person name="Grigoriev I.V."/>
            <person name="Hibbett D.S."/>
            <person name="Martin F."/>
        </authorList>
    </citation>
    <scope>NUCLEOTIDE SEQUENCE [LARGE SCALE GENOMIC DNA]</scope>
    <source>
        <strain evidence="11 12">Koide BX008</strain>
    </source>
</reference>
<evidence type="ECO:0000256" key="7">
    <source>
        <dbReference type="ARBA" id="ARBA00023098"/>
    </source>
</evidence>
<accession>A0A0C2XA63</accession>
<dbReference type="GO" id="GO:0016020">
    <property type="term" value="C:membrane"/>
    <property type="evidence" value="ECO:0007669"/>
    <property type="project" value="UniProtKB-SubCell"/>
</dbReference>
<name>A0A0C2XA63_AMAMK</name>
<feature type="transmembrane region" description="Helical" evidence="9">
    <location>
        <begin position="262"/>
        <end position="281"/>
    </location>
</feature>
<evidence type="ECO:0000313" key="11">
    <source>
        <dbReference type="EMBL" id="KIL65678.1"/>
    </source>
</evidence>
<feature type="transmembrane region" description="Helical" evidence="9">
    <location>
        <begin position="234"/>
        <end position="256"/>
    </location>
</feature>
<dbReference type="Proteomes" id="UP000054549">
    <property type="component" value="Unassembled WGS sequence"/>
</dbReference>
<sequence>MVTLSVSSTSRSLAASLQIDVPTNATIADVKAAVAKTTKVHHSRLKVTLKGQKRSLEDEARLSTILGDDFKNGELDVLDMGPQIAWKTVFLIEYLGPIIFHPIYFHFSKYIYGAPVQHSTMQKFAYGFMMLHFIKRELETLFVHRFSHGTMPRSNLYKNCMHYHFGAGFVLGYNLYQPLYSATSPTIVNGLRSNKNFLWACAAIMAFSELSNLHTHWTLRNLRPEGSRKRGIPYGYGFSFLSCPNYFFEIIAWITFSVMTHSGSSYLFTAIAITQMAVWAAKKHKVYKKEFGNSYPKGRYALMPFIL</sequence>
<feature type="domain" description="3-oxo-5-alpha-steroid 4-dehydrogenase C-terminal" evidence="10">
    <location>
        <begin position="150"/>
        <end position="307"/>
    </location>
</feature>
<comment type="similarity">
    <text evidence="2">Belongs to the steroid 5-alpha reductase family.</text>
</comment>
<feature type="transmembrane region" description="Helical" evidence="9">
    <location>
        <begin position="160"/>
        <end position="176"/>
    </location>
</feature>
<dbReference type="CDD" id="cd17039">
    <property type="entry name" value="Ubl_ubiquitin_like"/>
    <property type="match status" value="1"/>
</dbReference>
<evidence type="ECO:0000313" key="12">
    <source>
        <dbReference type="Proteomes" id="UP000054549"/>
    </source>
</evidence>
<dbReference type="PROSITE" id="PS50244">
    <property type="entry name" value="S5A_REDUCTASE"/>
    <property type="match status" value="1"/>
</dbReference>
<gene>
    <name evidence="11" type="ORF">M378DRAFT_76541</name>
</gene>
<keyword evidence="3" id="KW-0444">Lipid biosynthesis</keyword>
<keyword evidence="8 9" id="KW-0472">Membrane</keyword>
<evidence type="ECO:0000256" key="6">
    <source>
        <dbReference type="ARBA" id="ARBA00023002"/>
    </source>
</evidence>
<keyword evidence="4 9" id="KW-0812">Transmembrane</keyword>
<proteinExistence type="inferred from homology"/>
<dbReference type="OrthoDB" id="540503at2759"/>
<evidence type="ECO:0000259" key="10">
    <source>
        <dbReference type="Pfam" id="PF02544"/>
    </source>
</evidence>
<dbReference type="AlphaFoldDB" id="A0A0C2XA63"/>
<dbReference type="FunCoup" id="A0A0C2XA63">
    <property type="interactions" value="66"/>
</dbReference>
<evidence type="ECO:0000256" key="9">
    <source>
        <dbReference type="SAM" id="Phobius"/>
    </source>
</evidence>
<dbReference type="GO" id="GO:0016627">
    <property type="term" value="F:oxidoreductase activity, acting on the CH-CH group of donors"/>
    <property type="evidence" value="ECO:0007669"/>
    <property type="project" value="InterPro"/>
</dbReference>
<dbReference type="Gene3D" id="3.10.20.90">
    <property type="entry name" value="Phosphatidylinositol 3-kinase Catalytic Subunit, Chain A, domain 1"/>
    <property type="match status" value="1"/>
</dbReference>
<keyword evidence="5 9" id="KW-1133">Transmembrane helix</keyword>
<dbReference type="Pfam" id="PF02544">
    <property type="entry name" value="Steroid_dh"/>
    <property type="match status" value="1"/>
</dbReference>
<dbReference type="InParanoid" id="A0A0C2XA63"/>
<protein>
    <recommendedName>
        <fullName evidence="10">3-oxo-5-alpha-steroid 4-dehydrogenase C-terminal domain-containing protein</fullName>
    </recommendedName>
</protein>
<evidence type="ECO:0000256" key="5">
    <source>
        <dbReference type="ARBA" id="ARBA00022989"/>
    </source>
</evidence>
<feature type="transmembrane region" description="Helical" evidence="9">
    <location>
        <begin position="196"/>
        <end position="213"/>
    </location>
</feature>
<dbReference type="GO" id="GO:0042761">
    <property type="term" value="P:very long-chain fatty acid biosynthetic process"/>
    <property type="evidence" value="ECO:0007669"/>
    <property type="project" value="TreeGrafter"/>
</dbReference>
<dbReference type="HOGENOM" id="CLU_059260_0_0_1"/>
<comment type="subcellular location">
    <subcellularLocation>
        <location evidence="1">Membrane</location>
        <topology evidence="1">Multi-pass membrane protein</topology>
    </subcellularLocation>
</comment>
<evidence type="ECO:0000256" key="3">
    <source>
        <dbReference type="ARBA" id="ARBA00022516"/>
    </source>
</evidence>
<dbReference type="InterPro" id="IPR001104">
    <property type="entry name" value="3-oxo-5_a-steroid_4-DH_C"/>
</dbReference>
<keyword evidence="7" id="KW-0443">Lipid metabolism</keyword>
<dbReference type="EMBL" id="KN818240">
    <property type="protein sequence ID" value="KIL65678.1"/>
    <property type="molecule type" value="Genomic_DNA"/>
</dbReference>
<dbReference type="STRING" id="946122.A0A0C2XA63"/>
<dbReference type="PANTHER" id="PTHR10556">
    <property type="entry name" value="3-OXO-5-ALPHA-STEROID 4-DEHYDROGENASE"/>
    <property type="match status" value="1"/>
</dbReference>
<dbReference type="PANTHER" id="PTHR10556:SF28">
    <property type="entry name" value="VERY-LONG-CHAIN ENOYL-COA REDUCTASE"/>
    <property type="match status" value="1"/>
</dbReference>
<evidence type="ECO:0000256" key="1">
    <source>
        <dbReference type="ARBA" id="ARBA00004141"/>
    </source>
</evidence>
<evidence type="ECO:0000256" key="4">
    <source>
        <dbReference type="ARBA" id="ARBA00022692"/>
    </source>
</evidence>